<evidence type="ECO:0000313" key="7">
    <source>
        <dbReference type="Proteomes" id="UP000124840"/>
    </source>
</evidence>
<keyword evidence="1" id="KW-0479">Metal-binding</keyword>
<dbReference type="GO" id="GO:0046872">
    <property type="term" value="F:metal ion binding"/>
    <property type="evidence" value="ECO:0007669"/>
    <property type="project" value="UniProtKB-KW"/>
</dbReference>
<evidence type="ECO:0000256" key="4">
    <source>
        <dbReference type="ARBA" id="ARBA00023080"/>
    </source>
</evidence>
<dbReference type="InterPro" id="IPR034745">
    <property type="entry name" value="HSV_DUT"/>
</dbReference>
<dbReference type="InterPro" id="IPR033704">
    <property type="entry name" value="dUTPase_trimeric"/>
</dbReference>
<proteinExistence type="inferred from homology"/>
<dbReference type="InterPro" id="IPR029054">
    <property type="entry name" value="dUTPase-like"/>
</dbReference>
<accession>A0A0K0K754</accession>
<feature type="domain" description="dUTPase-like" evidence="5">
    <location>
        <begin position="279"/>
        <end position="379"/>
    </location>
</feature>
<evidence type="ECO:0000256" key="1">
    <source>
        <dbReference type="ARBA" id="ARBA00022723"/>
    </source>
</evidence>
<dbReference type="SUPFAM" id="SSF51283">
    <property type="entry name" value="dUTPase-like"/>
    <property type="match status" value="1"/>
</dbReference>
<keyword evidence="2" id="KW-0378">Hydrolase</keyword>
<reference evidence="7" key="1">
    <citation type="submission" date="2012-08" db="EMBL/GenBank/DDBJ databases">
        <authorList>
            <person name="Xu Y.-L."/>
            <person name="He P."/>
            <person name="Zhang L."/>
            <person name="Dong S.-L."/>
            <person name="Li F."/>
        </authorList>
    </citation>
    <scope>NUCLEOTIDE SEQUENCE [LARGE SCALE GENOMIC DNA]</scope>
</reference>
<sequence length="416" mass="45191">MEMEMTTEKNALIEIGSGWDIFGLDSLQCVITNVEATIAKTRTDSPVLRIDSAIRTSLPVGYGIVISDVEGHAACYQIIPGLVDADYTGLLGILVVLVNDGGNVLTGTETRDGNVIFPPGTVRARLNVIKLANDSMLSKCGTGFARLLLETADSFQGEDDYLGEGFEKCISSLLSIPPDILRAKITIPGNIGCMGCTTFYRRTFEELQEQDAACNERIVILNGATPENINRFCGASNIKFVAQVRHHIIVGATRSLVKDQTVELRSDPDCPAALFPFNEIFAPKRPGDGGYDIRATKDVAILPKSSTRITLPQKLACGPFWRAFILGRSSMNLKGLLVDPIHVQDNDWISFSLTNIRDEAASIHAGDRVAQLIVTEKRSTFLGEPDALRWKIVNSVVDERNTLSVRGDGGFGSTGK</sequence>
<evidence type="ECO:0000256" key="3">
    <source>
        <dbReference type="ARBA" id="ARBA00022842"/>
    </source>
</evidence>
<dbReference type="EMBL" id="JX458824">
    <property type="protein sequence ID" value="AGN48319.1"/>
    <property type="molecule type" value="Genomic_DNA"/>
</dbReference>
<organismHost>
    <name type="scientific">Gallus gallus</name>
    <name type="common">Chicken</name>
    <dbReference type="NCBI Taxonomy" id="9031"/>
</organismHost>
<dbReference type="CDD" id="cd07557">
    <property type="entry name" value="trimeric_dUTPase"/>
    <property type="match status" value="1"/>
</dbReference>
<dbReference type="GO" id="GO:0046080">
    <property type="term" value="P:dUTP metabolic process"/>
    <property type="evidence" value="ECO:0007669"/>
    <property type="project" value="InterPro"/>
</dbReference>
<evidence type="ECO:0000256" key="2">
    <source>
        <dbReference type="ARBA" id="ARBA00022801"/>
    </source>
</evidence>
<dbReference type="HAMAP" id="MF_04031">
    <property type="entry name" value="HSV_DUT"/>
    <property type="match status" value="1"/>
</dbReference>
<keyword evidence="4" id="KW-0546">Nucleotide metabolism</keyword>
<keyword evidence="3" id="KW-0460">Magnesium</keyword>
<evidence type="ECO:0000259" key="5">
    <source>
        <dbReference type="Pfam" id="PF00692"/>
    </source>
</evidence>
<gene>
    <name evidence="6" type="primary">UL50</name>
    <name evidence="6" type="ORF">ILTVK317_ORF7</name>
</gene>
<dbReference type="InterPro" id="IPR036157">
    <property type="entry name" value="dUTPase-like_sf"/>
</dbReference>
<dbReference type="Proteomes" id="UP000124840">
    <property type="component" value="Segment"/>
</dbReference>
<dbReference type="GO" id="GO:0004170">
    <property type="term" value="F:dUTP diphosphatase activity"/>
    <property type="evidence" value="ECO:0007669"/>
    <property type="project" value="InterPro"/>
</dbReference>
<organism evidence="6 7">
    <name type="scientific">Infectious laryngotracheitis virus</name>
    <name type="common">ILTV</name>
    <name type="synonym">Gallid herpesvirus 1</name>
    <dbReference type="NCBI Taxonomy" id="10386"/>
    <lineage>
        <taxon>Viruses</taxon>
        <taxon>Duplodnaviria</taxon>
        <taxon>Heunggongvirae</taxon>
        <taxon>Peploviricota</taxon>
        <taxon>Herviviricetes</taxon>
        <taxon>Herpesvirales</taxon>
        <taxon>Orthoherpesviridae</taxon>
        <taxon>Alphaherpesvirinae</taxon>
        <taxon>Iltovirus</taxon>
        <taxon>Iltovirus gallidalpha1</taxon>
    </lineage>
</organism>
<dbReference type="Pfam" id="PF00692">
    <property type="entry name" value="dUTPase"/>
    <property type="match status" value="1"/>
</dbReference>
<dbReference type="Gene3D" id="2.70.40.10">
    <property type="match status" value="1"/>
</dbReference>
<name>A0A0K0K754_ILTV</name>
<evidence type="ECO:0000313" key="6">
    <source>
        <dbReference type="EMBL" id="AGN48319.1"/>
    </source>
</evidence>
<protein>
    <submittedName>
        <fullName evidence="6">Deoxyuridine triphosphatase</fullName>
    </submittedName>
</protein>